<proteinExistence type="predicted"/>
<dbReference type="AlphaFoldDB" id="A0A1G8P439"/>
<keyword evidence="2" id="KW-1185">Reference proteome</keyword>
<dbReference type="EMBL" id="FNDT01000029">
    <property type="protein sequence ID" value="SDI87048.1"/>
    <property type="molecule type" value="Genomic_DNA"/>
</dbReference>
<accession>A0A1G8P439</accession>
<dbReference type="STRING" id="335973.SAMN04488693_1292"/>
<evidence type="ECO:0000313" key="2">
    <source>
        <dbReference type="Proteomes" id="UP000199258"/>
    </source>
</evidence>
<organism evidence="1 2">
    <name type="scientific">Arthrobacter subterraneus</name>
    <dbReference type="NCBI Taxonomy" id="335973"/>
    <lineage>
        <taxon>Bacteria</taxon>
        <taxon>Bacillati</taxon>
        <taxon>Actinomycetota</taxon>
        <taxon>Actinomycetes</taxon>
        <taxon>Micrococcales</taxon>
        <taxon>Micrococcaceae</taxon>
        <taxon>Arthrobacter</taxon>
    </lineage>
</organism>
<evidence type="ECO:0000313" key="1">
    <source>
        <dbReference type="EMBL" id="SDI87048.1"/>
    </source>
</evidence>
<dbReference type="RefSeq" id="WP_090588291.1">
    <property type="nucleotide sequence ID" value="NZ_FNDT01000029.1"/>
</dbReference>
<dbReference type="OrthoDB" id="3255134at2"/>
<reference evidence="1 2" key="1">
    <citation type="submission" date="2016-10" db="EMBL/GenBank/DDBJ databases">
        <authorList>
            <person name="de Groot N.N."/>
        </authorList>
    </citation>
    <scope>NUCLEOTIDE SEQUENCE [LARGE SCALE GENOMIC DNA]</scope>
    <source>
        <strain evidence="1 2">NP_1H</strain>
    </source>
</reference>
<sequence>MGGTVGAWGDESMRVTNVSEPMYLLGVALADEPTAERAREAMHSIHKAGPKLHWRDLEPKAKARSVETVGSLGLDHLVVVAAPLDPRRQERARAKCLERLCWEVQDLGGSRVVLESRTESLNQRDRNLIPKLRGQNALPMGLRVDWQLGSEEPMLWIADQVLGAYGDAQTGETQYLSIIEQDIAVCPIKL</sequence>
<name>A0A1G8P439_9MICC</name>
<dbReference type="Proteomes" id="UP000199258">
    <property type="component" value="Unassembled WGS sequence"/>
</dbReference>
<gene>
    <name evidence="1" type="ORF">SAMN04488693_1292</name>
</gene>
<protein>
    <submittedName>
        <fullName evidence="1">Uncharacterized protein</fullName>
    </submittedName>
</protein>